<evidence type="ECO:0000259" key="2">
    <source>
        <dbReference type="Pfam" id="PF07811"/>
    </source>
</evidence>
<feature type="transmembrane region" description="Helical" evidence="1">
    <location>
        <begin position="21"/>
        <end position="43"/>
    </location>
</feature>
<feature type="domain" description="TadE-like" evidence="2">
    <location>
        <begin position="22"/>
        <end position="64"/>
    </location>
</feature>
<dbReference type="OrthoDB" id="285451at2"/>
<evidence type="ECO:0000313" key="3">
    <source>
        <dbReference type="EMBL" id="KAA1258819.1"/>
    </source>
</evidence>
<keyword evidence="4" id="KW-1185">Reference proteome</keyword>
<dbReference type="InterPro" id="IPR012495">
    <property type="entry name" value="TadE-like_dom"/>
</dbReference>
<evidence type="ECO:0000256" key="1">
    <source>
        <dbReference type="SAM" id="Phobius"/>
    </source>
</evidence>
<accession>A0A5B1CGD7</accession>
<gene>
    <name evidence="3" type="ORF">LF1_13430</name>
</gene>
<dbReference type="Pfam" id="PF07811">
    <property type="entry name" value="TadE"/>
    <property type="match status" value="1"/>
</dbReference>
<dbReference type="Proteomes" id="UP000322699">
    <property type="component" value="Unassembled WGS sequence"/>
</dbReference>
<keyword evidence="1" id="KW-0812">Transmembrane</keyword>
<reference evidence="3 4" key="1">
    <citation type="submission" date="2019-08" db="EMBL/GenBank/DDBJ databases">
        <title>Deep-cultivation of Planctomycetes and their phenomic and genomic characterization uncovers novel biology.</title>
        <authorList>
            <person name="Wiegand S."/>
            <person name="Jogler M."/>
            <person name="Boedeker C."/>
            <person name="Pinto D."/>
            <person name="Vollmers J."/>
            <person name="Rivas-Marin E."/>
            <person name="Kohn T."/>
            <person name="Peeters S.H."/>
            <person name="Heuer A."/>
            <person name="Rast P."/>
            <person name="Oberbeckmann S."/>
            <person name="Bunk B."/>
            <person name="Jeske O."/>
            <person name="Meyerdierks A."/>
            <person name="Storesund J.E."/>
            <person name="Kallscheuer N."/>
            <person name="Luecker S."/>
            <person name="Lage O.M."/>
            <person name="Pohl T."/>
            <person name="Merkel B.J."/>
            <person name="Hornburger P."/>
            <person name="Mueller R.-W."/>
            <person name="Bruemmer F."/>
            <person name="Labrenz M."/>
            <person name="Spormann A.M."/>
            <person name="Op Den Camp H."/>
            <person name="Overmann J."/>
            <person name="Amann R."/>
            <person name="Jetten M.S.M."/>
            <person name="Mascher T."/>
            <person name="Medema M.H."/>
            <person name="Devos D.P."/>
            <person name="Kaster A.-K."/>
            <person name="Ovreas L."/>
            <person name="Rohde M."/>
            <person name="Galperin M.Y."/>
            <person name="Jogler C."/>
        </authorList>
    </citation>
    <scope>NUCLEOTIDE SEQUENCE [LARGE SCALE GENOMIC DNA]</scope>
    <source>
        <strain evidence="3 4">LF1</strain>
    </source>
</reference>
<comment type="caution">
    <text evidence="3">The sequence shown here is derived from an EMBL/GenBank/DDBJ whole genome shotgun (WGS) entry which is preliminary data.</text>
</comment>
<sequence length="142" mass="15535">MIKLTRRQQRNRTNFSHQRRTGVAVVELAICLPVIVVILMGTIEACRMIQIKQDLSVVAYEGARVGVIPGSTAAIVNFQCNLLLQDRGINGYSVALSNDPATMDRGDRFTVTVNAGCSENSLVGALFYKGKTLTESMVMRAE</sequence>
<dbReference type="EMBL" id="VRLW01000001">
    <property type="protein sequence ID" value="KAA1258819.1"/>
    <property type="molecule type" value="Genomic_DNA"/>
</dbReference>
<protein>
    <submittedName>
        <fullName evidence="3">TadE-like protein</fullName>
    </submittedName>
</protein>
<evidence type="ECO:0000313" key="4">
    <source>
        <dbReference type="Proteomes" id="UP000322699"/>
    </source>
</evidence>
<proteinExistence type="predicted"/>
<keyword evidence="1" id="KW-1133">Transmembrane helix</keyword>
<keyword evidence="1" id="KW-0472">Membrane</keyword>
<dbReference type="AlphaFoldDB" id="A0A5B1CGD7"/>
<organism evidence="3 4">
    <name type="scientific">Rubripirellula obstinata</name>
    <dbReference type="NCBI Taxonomy" id="406547"/>
    <lineage>
        <taxon>Bacteria</taxon>
        <taxon>Pseudomonadati</taxon>
        <taxon>Planctomycetota</taxon>
        <taxon>Planctomycetia</taxon>
        <taxon>Pirellulales</taxon>
        <taxon>Pirellulaceae</taxon>
        <taxon>Rubripirellula</taxon>
    </lineage>
</organism>
<dbReference type="RefSeq" id="WP_068261383.1">
    <property type="nucleotide sequence ID" value="NZ_LWSK01000024.1"/>
</dbReference>
<name>A0A5B1CGD7_9BACT</name>